<dbReference type="PROSITE" id="PS01081">
    <property type="entry name" value="HTH_TETR_1"/>
    <property type="match status" value="1"/>
</dbReference>
<keyword evidence="2 4" id="KW-0238">DNA-binding</keyword>
<reference evidence="7 8" key="1">
    <citation type="submission" date="2020-12" db="EMBL/GenBank/DDBJ databases">
        <title>Complete genome sequence of Mycobacterium heckeshornense JCM 15655T, closely related to a pathogenic non-tuberculous mycobacterial species Mycobacterium xenopi.</title>
        <authorList>
            <person name="Yoshida M."/>
            <person name="Fukano H."/>
            <person name="Asakura T."/>
            <person name="Suzuki M."/>
            <person name="Hoshino Y."/>
        </authorList>
    </citation>
    <scope>NUCLEOTIDE SEQUENCE [LARGE SCALE GENOMIC DNA]</scope>
    <source>
        <strain evidence="7 8">JCM 15655</strain>
    </source>
</reference>
<dbReference type="GO" id="GO:0000976">
    <property type="term" value="F:transcription cis-regulatory region binding"/>
    <property type="evidence" value="ECO:0007669"/>
    <property type="project" value="TreeGrafter"/>
</dbReference>
<evidence type="ECO:0000256" key="2">
    <source>
        <dbReference type="ARBA" id="ARBA00023125"/>
    </source>
</evidence>
<dbReference type="InterPro" id="IPR023772">
    <property type="entry name" value="DNA-bd_HTH_TetR-type_CS"/>
</dbReference>
<dbReference type="Gene3D" id="1.10.357.10">
    <property type="entry name" value="Tetracycline Repressor, domain 2"/>
    <property type="match status" value="1"/>
</dbReference>
<dbReference type="PROSITE" id="PS50977">
    <property type="entry name" value="HTH_TETR_2"/>
    <property type="match status" value="1"/>
</dbReference>
<dbReference type="InterPro" id="IPR009057">
    <property type="entry name" value="Homeodomain-like_sf"/>
</dbReference>
<proteinExistence type="predicted"/>
<protein>
    <recommendedName>
        <fullName evidence="6">HTH tetR-type domain-containing protein</fullName>
    </recommendedName>
</protein>
<keyword evidence="8" id="KW-1185">Reference proteome</keyword>
<evidence type="ECO:0000256" key="4">
    <source>
        <dbReference type="PROSITE-ProRule" id="PRU00335"/>
    </source>
</evidence>
<dbReference type="Pfam" id="PF00440">
    <property type="entry name" value="TetR_N"/>
    <property type="match status" value="1"/>
</dbReference>
<dbReference type="EMBL" id="AP024237">
    <property type="protein sequence ID" value="BCO34761.1"/>
    <property type="molecule type" value="Genomic_DNA"/>
</dbReference>
<evidence type="ECO:0000256" key="3">
    <source>
        <dbReference type="ARBA" id="ARBA00023163"/>
    </source>
</evidence>
<accession>A0A7R7JGE7</accession>
<dbReference type="InterPro" id="IPR001647">
    <property type="entry name" value="HTH_TetR"/>
</dbReference>
<dbReference type="PANTHER" id="PTHR30055:SF234">
    <property type="entry name" value="HTH-TYPE TRANSCRIPTIONAL REGULATOR BETI"/>
    <property type="match status" value="1"/>
</dbReference>
<dbReference type="SUPFAM" id="SSF46689">
    <property type="entry name" value="Homeodomain-like"/>
    <property type="match status" value="1"/>
</dbReference>
<sequence>MATSVPTPTEGIANAGGDVPPARRWAKTDATQGRILDAATDVFATKGFTAATMADVVAASGASIGSIYHHFGGKKELFLAIFEQMAQTVDSHIEAALHQADERVDRRRTFELHVRAYLEAMWENRRAARVLVSDDTPAGFETARRKRMTAAFGSWMSVLELDDSLRAQLLRRILVAAMAESSLMAAECEDRGEVTAIIEATVEWIDRLIG</sequence>
<gene>
    <name evidence="7" type="ORF">MHEC_11940</name>
</gene>
<dbReference type="PANTHER" id="PTHR30055">
    <property type="entry name" value="HTH-TYPE TRANSCRIPTIONAL REGULATOR RUTR"/>
    <property type="match status" value="1"/>
</dbReference>
<evidence type="ECO:0000313" key="8">
    <source>
        <dbReference type="Proteomes" id="UP000595446"/>
    </source>
</evidence>
<dbReference type="InterPro" id="IPR050109">
    <property type="entry name" value="HTH-type_TetR-like_transc_reg"/>
</dbReference>
<feature type="DNA-binding region" description="H-T-H motif" evidence="4">
    <location>
        <begin position="52"/>
        <end position="71"/>
    </location>
</feature>
<evidence type="ECO:0000256" key="1">
    <source>
        <dbReference type="ARBA" id="ARBA00023015"/>
    </source>
</evidence>
<dbReference type="RefSeq" id="WP_235434906.1">
    <property type="nucleotide sequence ID" value="NZ_AP024237.1"/>
</dbReference>
<dbReference type="GO" id="GO:0003700">
    <property type="term" value="F:DNA-binding transcription factor activity"/>
    <property type="evidence" value="ECO:0007669"/>
    <property type="project" value="TreeGrafter"/>
</dbReference>
<feature type="region of interest" description="Disordered" evidence="5">
    <location>
        <begin position="1"/>
        <end position="23"/>
    </location>
</feature>
<name>A0A7R7JGE7_9MYCO</name>
<evidence type="ECO:0000256" key="5">
    <source>
        <dbReference type="SAM" id="MobiDB-lite"/>
    </source>
</evidence>
<keyword evidence="1" id="KW-0805">Transcription regulation</keyword>
<dbReference type="AlphaFoldDB" id="A0A7R7JGE7"/>
<feature type="domain" description="HTH tetR-type" evidence="6">
    <location>
        <begin position="29"/>
        <end position="89"/>
    </location>
</feature>
<evidence type="ECO:0000259" key="6">
    <source>
        <dbReference type="PROSITE" id="PS50977"/>
    </source>
</evidence>
<dbReference type="PRINTS" id="PR00455">
    <property type="entry name" value="HTHTETR"/>
</dbReference>
<evidence type="ECO:0000313" key="7">
    <source>
        <dbReference type="EMBL" id="BCO34761.1"/>
    </source>
</evidence>
<keyword evidence="3" id="KW-0804">Transcription</keyword>
<dbReference type="Proteomes" id="UP000595446">
    <property type="component" value="Chromosome"/>
</dbReference>
<organism evidence="7 8">
    <name type="scientific">Mycobacterium heckeshornense</name>
    <dbReference type="NCBI Taxonomy" id="110505"/>
    <lineage>
        <taxon>Bacteria</taxon>
        <taxon>Bacillati</taxon>
        <taxon>Actinomycetota</taxon>
        <taxon>Actinomycetes</taxon>
        <taxon>Mycobacteriales</taxon>
        <taxon>Mycobacteriaceae</taxon>
        <taxon>Mycobacterium</taxon>
    </lineage>
</organism>